<evidence type="ECO:0000313" key="3">
    <source>
        <dbReference type="Proteomes" id="UP000006892"/>
    </source>
</evidence>
<dbReference type="AlphaFoldDB" id="A0A3S5Y673"/>
<sequence length="143" mass="15692">MTSQKTPQTMKPATAAKKLGVYLQATPAEFQDGVVTRDELNAWQADAPEWLVTLRKEGPHPKDVVAAKLGVSIAGLARGGVDEALTTAQIEALLADQPDWLVAERANLVAVRKEEKRIREQQAAKREQSNRRPRNAGPFKPSE</sequence>
<dbReference type="Pfam" id="PF19460">
    <property type="entry name" value="DUF5997"/>
    <property type="match status" value="1"/>
</dbReference>
<protein>
    <submittedName>
        <fullName evidence="2">Uncharacterized protein</fullName>
    </submittedName>
</protein>
<name>A0A3S5Y673_RHOH1</name>
<reference evidence="2" key="1">
    <citation type="journal article" date="2010" name="PLoS Genet.">
        <title>The genome of a pathogenic rhodococcus: cooptive virulence underpinned by key gene acquisitions.</title>
        <authorList>
            <person name="Letek M."/>
            <person name="Gonzalez P."/>
            <person name="Macarthur I."/>
            <person name="Rodriguez H."/>
            <person name="Freeman T.C."/>
            <person name="Valero-Rello A."/>
            <person name="Blanco M."/>
            <person name="Buckley T."/>
            <person name="Cherevach I."/>
            <person name="Fahey R."/>
            <person name="Hapeshi A."/>
            <person name="Holdstock J."/>
            <person name="Leadon D."/>
            <person name="Navas J."/>
            <person name="Ocampo A."/>
            <person name="Quail M.A."/>
            <person name="Sanders M."/>
            <person name="Scortti M.M."/>
            <person name="Prescott J.F."/>
            <person name="Fogarty U."/>
            <person name="Meijer W.G."/>
            <person name="Parkhill J."/>
            <person name="Bentley S.D."/>
            <person name="Vazquez-Boland J.A."/>
        </authorList>
    </citation>
    <scope>NUCLEOTIDE SEQUENCE [LARGE SCALE GENOMIC DNA]</scope>
    <source>
        <strain evidence="2 3">103S</strain>
    </source>
</reference>
<dbReference type="Proteomes" id="UP001154400">
    <property type="component" value="Chromosome"/>
</dbReference>
<proteinExistence type="predicted"/>
<evidence type="ECO:0000313" key="2">
    <source>
        <dbReference type="EMBL" id="CBH48063.1"/>
    </source>
</evidence>
<dbReference type="EMBL" id="FN563149">
    <property type="protein sequence ID" value="CBH48063.1"/>
    <property type="molecule type" value="Genomic_DNA"/>
</dbReference>
<dbReference type="KEGG" id="req:REQ_20040"/>
<feature type="region of interest" description="Disordered" evidence="1">
    <location>
        <begin position="113"/>
        <end position="143"/>
    </location>
</feature>
<dbReference type="InterPro" id="IPR046039">
    <property type="entry name" value="DUF5997"/>
</dbReference>
<dbReference type="RefSeq" id="WP_013415802.1">
    <property type="nucleotide sequence ID" value="NC_014659.1"/>
</dbReference>
<gene>
    <name evidence="2" type="ordered locus">REQ_20040</name>
</gene>
<organism evidence="2">
    <name type="scientific">Rhodococcus hoagii (strain 103S)</name>
    <name type="common">Rhodococcus equi</name>
    <dbReference type="NCBI Taxonomy" id="685727"/>
    <lineage>
        <taxon>Bacteria</taxon>
        <taxon>Bacillati</taxon>
        <taxon>Actinomycetota</taxon>
        <taxon>Actinomycetes</taxon>
        <taxon>Mycobacteriales</taxon>
        <taxon>Nocardiaceae</taxon>
        <taxon>Prescottella</taxon>
    </lineage>
</organism>
<accession>A0A3S5Y673</accession>
<feature type="compositionally biased region" description="Basic and acidic residues" evidence="1">
    <location>
        <begin position="113"/>
        <end position="130"/>
    </location>
</feature>
<evidence type="ECO:0000256" key="1">
    <source>
        <dbReference type="SAM" id="MobiDB-lite"/>
    </source>
</evidence>